<feature type="signal peptide" evidence="1">
    <location>
        <begin position="1"/>
        <end position="21"/>
    </location>
</feature>
<dbReference type="EMBL" id="DSVL01000360">
    <property type="protein sequence ID" value="HFH30157.1"/>
    <property type="molecule type" value="Genomic_DNA"/>
</dbReference>
<dbReference type="Pfam" id="PF13036">
    <property type="entry name" value="LpoB"/>
    <property type="match status" value="1"/>
</dbReference>
<name>A0A7C3E697_9SPIR</name>
<feature type="chain" id="PRO_5028197632" evidence="1">
    <location>
        <begin position="22"/>
        <end position="296"/>
    </location>
</feature>
<dbReference type="Gene3D" id="3.40.50.10610">
    <property type="entry name" value="ABC-type transport auxiliary lipoprotein component"/>
    <property type="match status" value="1"/>
</dbReference>
<evidence type="ECO:0000256" key="1">
    <source>
        <dbReference type="SAM" id="SignalP"/>
    </source>
</evidence>
<dbReference type="AlphaFoldDB" id="A0A7C3E697"/>
<gene>
    <name evidence="2" type="ORF">ENS59_11740</name>
</gene>
<reference evidence="2" key="1">
    <citation type="journal article" date="2020" name="mSystems">
        <title>Genome- and Community-Level Interaction Insights into Carbon Utilization and Element Cycling Functions of Hydrothermarchaeota in Hydrothermal Sediment.</title>
        <authorList>
            <person name="Zhou Z."/>
            <person name="Liu Y."/>
            <person name="Xu W."/>
            <person name="Pan J."/>
            <person name="Luo Z.H."/>
            <person name="Li M."/>
        </authorList>
    </citation>
    <scope>NUCLEOTIDE SEQUENCE [LARGE SCALE GENOMIC DNA]</scope>
    <source>
        <strain evidence="2">SpSt-503</strain>
    </source>
</reference>
<comment type="caution">
    <text evidence="2">The sequence shown here is derived from an EMBL/GenBank/DDBJ whole genome shotgun (WGS) entry which is preliminary data.</text>
</comment>
<dbReference type="InterPro" id="IPR014094">
    <property type="entry name" value="LpoB"/>
</dbReference>
<keyword evidence="1" id="KW-0732">Signal</keyword>
<evidence type="ECO:0000313" key="2">
    <source>
        <dbReference type="EMBL" id="HFH30157.1"/>
    </source>
</evidence>
<proteinExistence type="predicted"/>
<protein>
    <submittedName>
        <fullName evidence="2">Uncharacterized protein</fullName>
    </submittedName>
</protein>
<accession>A0A7C3E697</accession>
<sequence>MIKRSISFFIMALFSVLSVCAQVKQPVLAVLPFSASQELRNEGLQIEKLVQSYITELDLFKLIATNDRDRLLSEWEFSVNDSLTDASNTQKLGNLLSADFLLQGNLGVLGSSYILTLEVIKVKTGEKISFSSIEPNLDILSTNLKTLIAKTFMQQTDSVKTASTETQKSIGSETEILGTWRGDKGIEIVRLLPGGAGQAIFTSGARMDLRYAIENGNLIVYQISPNTERYYHPLPYKVAHQLVSLAKPMRWIFSDLTNTMILKGKKISTAVRYDGDQLLEVIHDSQRDAEWVRTGN</sequence>
<organism evidence="2">
    <name type="scientific">Gracilinema caldarium</name>
    <dbReference type="NCBI Taxonomy" id="215591"/>
    <lineage>
        <taxon>Bacteria</taxon>
        <taxon>Pseudomonadati</taxon>
        <taxon>Spirochaetota</taxon>
        <taxon>Spirochaetia</taxon>
        <taxon>Spirochaetales</taxon>
        <taxon>Breznakiellaceae</taxon>
        <taxon>Gracilinema</taxon>
    </lineage>
</organism>